<keyword evidence="7" id="KW-0812">Transmembrane</keyword>
<keyword evidence="5" id="KW-0862">Zinc</keyword>
<dbReference type="EMBL" id="SADE01000001">
    <property type="protein sequence ID" value="RVU39473.1"/>
    <property type="molecule type" value="Genomic_DNA"/>
</dbReference>
<keyword evidence="7" id="KW-1133">Transmembrane helix</keyword>
<dbReference type="GO" id="GO:0007155">
    <property type="term" value="P:cell adhesion"/>
    <property type="evidence" value="ECO:0007669"/>
    <property type="project" value="InterPro"/>
</dbReference>
<organism evidence="8 9">
    <name type="scientific">Hwanghaeella grinnelliae</name>
    <dbReference type="NCBI Taxonomy" id="2500179"/>
    <lineage>
        <taxon>Bacteria</taxon>
        <taxon>Pseudomonadati</taxon>
        <taxon>Pseudomonadota</taxon>
        <taxon>Alphaproteobacteria</taxon>
        <taxon>Rhodospirillales</taxon>
        <taxon>Rhodospirillaceae</taxon>
        <taxon>Hwanghaeella</taxon>
    </lineage>
</organism>
<dbReference type="Pfam" id="PF01457">
    <property type="entry name" value="Peptidase_M8"/>
    <property type="match status" value="1"/>
</dbReference>
<name>A0A3S2ZAT7_9PROT</name>
<accession>A0A3S2ZAT7</accession>
<evidence type="ECO:0000256" key="4">
    <source>
        <dbReference type="ARBA" id="ARBA00022801"/>
    </source>
</evidence>
<dbReference type="GO" id="GO:0004222">
    <property type="term" value="F:metalloendopeptidase activity"/>
    <property type="evidence" value="ECO:0007669"/>
    <property type="project" value="InterPro"/>
</dbReference>
<dbReference type="InterPro" id="IPR001577">
    <property type="entry name" value="Peptidase_M8"/>
</dbReference>
<keyword evidence="3" id="KW-0479">Metal-binding</keyword>
<dbReference type="Gene3D" id="3.90.132.10">
    <property type="entry name" value="Leishmanolysin , domain 2"/>
    <property type="match status" value="1"/>
</dbReference>
<dbReference type="GO" id="GO:0046872">
    <property type="term" value="F:metal ion binding"/>
    <property type="evidence" value="ECO:0007669"/>
    <property type="project" value="UniProtKB-KW"/>
</dbReference>
<evidence type="ECO:0000313" key="8">
    <source>
        <dbReference type="EMBL" id="RVU39473.1"/>
    </source>
</evidence>
<sequence length="271" mass="28086">MPVPGKILALIAALFITVGTTSVRAAGFDISVVFGGGLTTSQQSVFSQAESFWESLITGYQPGITLSGITIQASGVPIDGNGQILGQAGPTSGVFQQGFGIATQGVMQFDTADLGVLETAGLLDEVIIHEMAHVMGFGTLWELNGLSAPGSGQYTGQNALDIYRLEFDPLATFIPVELDGGEGTADGHWDEGWAGTANELMTGFLNVPAFISATTVASFQDLGYTTIDLVVAVPLPASALLLLAGLGCLGGVRFTARRRNHRAAKHPSSVA</sequence>
<dbReference type="GO" id="GO:0006508">
    <property type="term" value="P:proteolysis"/>
    <property type="evidence" value="ECO:0007669"/>
    <property type="project" value="UniProtKB-KW"/>
</dbReference>
<evidence type="ECO:0000256" key="1">
    <source>
        <dbReference type="ARBA" id="ARBA00001947"/>
    </source>
</evidence>
<comment type="caution">
    <text evidence="8">The sequence shown here is derived from an EMBL/GenBank/DDBJ whole genome shotgun (WGS) entry which is preliminary data.</text>
</comment>
<keyword evidence="2" id="KW-0645">Protease</keyword>
<keyword evidence="7" id="KW-0472">Membrane</keyword>
<proteinExistence type="predicted"/>
<evidence type="ECO:0000256" key="3">
    <source>
        <dbReference type="ARBA" id="ARBA00022723"/>
    </source>
</evidence>
<dbReference type="OrthoDB" id="61573at2"/>
<keyword evidence="4" id="KW-0378">Hydrolase</keyword>
<reference evidence="9" key="1">
    <citation type="submission" date="2019-01" db="EMBL/GenBank/DDBJ databases">
        <title>Gri0909 isolated from a small marine red alga.</title>
        <authorList>
            <person name="Kim J."/>
            <person name="Jeong S.E."/>
            <person name="Jeon C.O."/>
        </authorList>
    </citation>
    <scope>NUCLEOTIDE SEQUENCE [LARGE SCALE GENOMIC DNA]</scope>
    <source>
        <strain evidence="9">Gri0909</strain>
    </source>
</reference>
<evidence type="ECO:0000256" key="6">
    <source>
        <dbReference type="ARBA" id="ARBA00023049"/>
    </source>
</evidence>
<dbReference type="Proteomes" id="UP000287447">
    <property type="component" value="Unassembled WGS sequence"/>
</dbReference>
<evidence type="ECO:0000256" key="2">
    <source>
        <dbReference type="ARBA" id="ARBA00022670"/>
    </source>
</evidence>
<feature type="transmembrane region" description="Helical" evidence="7">
    <location>
        <begin position="229"/>
        <end position="252"/>
    </location>
</feature>
<dbReference type="NCBIfam" id="TIGR03370">
    <property type="entry name" value="VPLPA-CTERM"/>
    <property type="match status" value="1"/>
</dbReference>
<evidence type="ECO:0000313" key="9">
    <source>
        <dbReference type="Proteomes" id="UP000287447"/>
    </source>
</evidence>
<gene>
    <name evidence="8" type="ORF">EOI86_09640</name>
</gene>
<keyword evidence="9" id="KW-1185">Reference proteome</keyword>
<protein>
    <submittedName>
        <fullName evidence="8">VPLPA-CTERM sorting domain-containing protein</fullName>
    </submittedName>
</protein>
<keyword evidence="6" id="KW-0482">Metalloprotease</keyword>
<dbReference type="GO" id="GO:0016020">
    <property type="term" value="C:membrane"/>
    <property type="evidence" value="ECO:0007669"/>
    <property type="project" value="InterPro"/>
</dbReference>
<dbReference type="SUPFAM" id="SSF55486">
    <property type="entry name" value="Metalloproteases ('zincins'), catalytic domain"/>
    <property type="match status" value="1"/>
</dbReference>
<evidence type="ECO:0000256" key="7">
    <source>
        <dbReference type="SAM" id="Phobius"/>
    </source>
</evidence>
<dbReference type="AlphaFoldDB" id="A0A3S2ZAT7"/>
<dbReference type="InterPro" id="IPR022472">
    <property type="entry name" value="VPLPA-CTERM"/>
</dbReference>
<comment type="cofactor">
    <cofactor evidence="1">
        <name>Zn(2+)</name>
        <dbReference type="ChEBI" id="CHEBI:29105"/>
    </cofactor>
</comment>
<evidence type="ECO:0000256" key="5">
    <source>
        <dbReference type="ARBA" id="ARBA00022833"/>
    </source>
</evidence>
<dbReference type="RefSeq" id="WP_127764844.1">
    <property type="nucleotide sequence ID" value="NZ_SADE01000001.1"/>
</dbReference>